<gene>
    <name evidence="1" type="ORF">AC578_10074</name>
</gene>
<comment type="caution">
    <text evidence="1">The sequence shown here is derived from an EMBL/GenBank/DDBJ whole genome shotgun (WGS) entry which is preliminary data.</text>
</comment>
<dbReference type="AlphaFoldDB" id="A0A139H8G6"/>
<keyword evidence="2" id="KW-1185">Reference proteome</keyword>
<name>A0A139H8G6_9PEZI</name>
<evidence type="ECO:0000313" key="2">
    <source>
        <dbReference type="Proteomes" id="UP000070133"/>
    </source>
</evidence>
<accession>A0A139H8G6</accession>
<reference evidence="1 2" key="1">
    <citation type="submission" date="2015-07" db="EMBL/GenBank/DDBJ databases">
        <title>Comparative genomics of the Sigatoka disease complex on banana suggests a link between parallel evolutionary changes in Pseudocercospora fijiensis and Pseudocercospora eumusae and increased virulence on the banana host.</title>
        <authorList>
            <person name="Chang T.-C."/>
            <person name="Salvucci A."/>
            <person name="Crous P.W."/>
            <person name="Stergiopoulos I."/>
        </authorList>
    </citation>
    <scope>NUCLEOTIDE SEQUENCE [LARGE SCALE GENOMIC DNA]</scope>
    <source>
        <strain evidence="1 2">CBS 114824</strain>
    </source>
</reference>
<dbReference type="Proteomes" id="UP000070133">
    <property type="component" value="Unassembled WGS sequence"/>
</dbReference>
<evidence type="ECO:0000313" key="1">
    <source>
        <dbReference type="EMBL" id="KXS98658.1"/>
    </source>
</evidence>
<dbReference type="OrthoDB" id="10461963at2759"/>
<dbReference type="EMBL" id="LFZN01000109">
    <property type="protein sequence ID" value="KXS98658.1"/>
    <property type="molecule type" value="Genomic_DNA"/>
</dbReference>
<proteinExistence type="predicted"/>
<sequence>MSNHEEVNIATRAPLGVLDPNSAPAATSIFGDVELTSTEQSRIIVALSMRKDDLNDVRMPFEDCETLAGLLNEIVEGPYRGLVKSKDAIRAVWLSADCDEDVSKLYLRTSKQSSAESYRQFLGREVKSRLKQEGSTCVISVVVEV</sequence>
<organism evidence="1 2">
    <name type="scientific">Pseudocercospora eumusae</name>
    <dbReference type="NCBI Taxonomy" id="321146"/>
    <lineage>
        <taxon>Eukaryota</taxon>
        <taxon>Fungi</taxon>
        <taxon>Dikarya</taxon>
        <taxon>Ascomycota</taxon>
        <taxon>Pezizomycotina</taxon>
        <taxon>Dothideomycetes</taxon>
        <taxon>Dothideomycetidae</taxon>
        <taxon>Mycosphaerellales</taxon>
        <taxon>Mycosphaerellaceae</taxon>
        <taxon>Pseudocercospora</taxon>
    </lineage>
</organism>
<protein>
    <submittedName>
        <fullName evidence="1">Uncharacterized protein</fullName>
    </submittedName>
</protein>